<keyword evidence="3" id="KW-0698">rRNA processing</keyword>
<evidence type="ECO:0000256" key="4">
    <source>
        <dbReference type="ARBA" id="ARBA00023242"/>
    </source>
</evidence>
<evidence type="ECO:0000259" key="8">
    <source>
        <dbReference type="Pfam" id="PF24779"/>
    </source>
</evidence>
<feature type="region of interest" description="Disordered" evidence="7">
    <location>
        <begin position="177"/>
        <end position="197"/>
    </location>
</feature>
<dbReference type="AlphaFoldDB" id="A0A2G5DBV8"/>
<proteinExistence type="inferred from homology"/>
<keyword evidence="10" id="KW-1185">Reference proteome</keyword>
<dbReference type="SUPFAM" id="SSF88723">
    <property type="entry name" value="PIN domain-like"/>
    <property type="match status" value="1"/>
</dbReference>
<evidence type="ECO:0000256" key="5">
    <source>
        <dbReference type="ARBA" id="ARBA00037300"/>
    </source>
</evidence>
<sequence length="282" mass="31948">MKVTKQKRHRRIVRFYSACFGFREPFKILCDGTFIHHLITNKITPVGQALSNILGGSTKLFTTRCIIAELKSVIGAHSDSFREASSLITARCDHEKRIPGVECIEEVIGKDNSEHFFVATQDSDLQKKFQKVACVPVVYGLRNSLFLSRLTKSQRELAEKNEEERLRMELKLLEKMGNKESAAEVTSDAGDTDDGLDDRAILQQSLTNRRSTRRSMGVVDKARFKRKIAKGPNPLSCKKKKTPGNPSSVLNQEHKDDDNASRKRNRKRKRSRKSDKPGETDS</sequence>
<feature type="region of interest" description="Disordered" evidence="7">
    <location>
        <begin position="228"/>
        <end position="282"/>
    </location>
</feature>
<feature type="compositionally biased region" description="Basic residues" evidence="7">
    <location>
        <begin position="262"/>
        <end position="273"/>
    </location>
</feature>
<reference evidence="9 10" key="1">
    <citation type="submission" date="2017-09" db="EMBL/GenBank/DDBJ databases">
        <title>WGS assembly of Aquilegia coerulea Goldsmith.</title>
        <authorList>
            <person name="Hodges S."/>
            <person name="Kramer E."/>
            <person name="Nordborg M."/>
            <person name="Tomkins J."/>
            <person name="Borevitz J."/>
            <person name="Derieg N."/>
            <person name="Yan J."/>
            <person name="Mihaltcheva S."/>
            <person name="Hayes R.D."/>
            <person name="Rokhsar D."/>
        </authorList>
    </citation>
    <scope>NUCLEOTIDE SEQUENCE [LARGE SCALE GENOMIC DNA]</scope>
    <source>
        <strain evidence="10">cv. Goldsmith</strain>
    </source>
</reference>
<comment type="subcellular location">
    <subcellularLocation>
        <location evidence="1">Nucleus</location>
        <location evidence="1">Nucleolus</location>
    </subcellularLocation>
</comment>
<accession>A0A2G5DBV8</accession>
<gene>
    <name evidence="9" type="ORF">AQUCO_02300061v1</name>
</gene>
<dbReference type="InterPro" id="IPR057776">
    <property type="entry name" value="UTP23_sensor"/>
</dbReference>
<dbReference type="InterPro" id="IPR029060">
    <property type="entry name" value="PIN-like_dom_sf"/>
</dbReference>
<dbReference type="GO" id="GO:0032040">
    <property type="term" value="C:small-subunit processome"/>
    <property type="evidence" value="ECO:0007669"/>
    <property type="project" value="InterPro"/>
</dbReference>
<dbReference type="Proteomes" id="UP000230069">
    <property type="component" value="Unassembled WGS sequence"/>
</dbReference>
<organism evidence="9 10">
    <name type="scientific">Aquilegia coerulea</name>
    <name type="common">Rocky mountain columbine</name>
    <dbReference type="NCBI Taxonomy" id="218851"/>
    <lineage>
        <taxon>Eukaryota</taxon>
        <taxon>Viridiplantae</taxon>
        <taxon>Streptophyta</taxon>
        <taxon>Embryophyta</taxon>
        <taxon>Tracheophyta</taxon>
        <taxon>Spermatophyta</taxon>
        <taxon>Magnoliopsida</taxon>
        <taxon>Ranunculales</taxon>
        <taxon>Ranunculaceae</taxon>
        <taxon>Thalictroideae</taxon>
        <taxon>Aquilegia</taxon>
    </lineage>
</organism>
<evidence type="ECO:0000256" key="3">
    <source>
        <dbReference type="ARBA" id="ARBA00022552"/>
    </source>
</evidence>
<dbReference type="Gene3D" id="3.40.50.1010">
    <property type="entry name" value="5'-nuclease"/>
    <property type="match status" value="1"/>
</dbReference>
<evidence type="ECO:0000256" key="2">
    <source>
        <dbReference type="ARBA" id="ARBA00022517"/>
    </source>
</evidence>
<dbReference type="InterPro" id="IPR006984">
    <property type="entry name" value="Fcf1/UTP23"/>
</dbReference>
<dbReference type="OrthoDB" id="25675at2759"/>
<dbReference type="STRING" id="218851.A0A2G5DBV8"/>
<keyword evidence="4" id="KW-0539">Nucleus</keyword>
<dbReference type="FunCoup" id="A0A2G5DBV8">
    <property type="interactions" value="3014"/>
</dbReference>
<keyword evidence="2" id="KW-0690">Ribosome biogenesis</keyword>
<dbReference type="PANTHER" id="PTHR12416">
    <property type="entry name" value="RRNA-PROCESSING PROTEIN UTP23 HOMOLOG"/>
    <property type="match status" value="1"/>
</dbReference>
<dbReference type="InParanoid" id="A0A2G5DBV8"/>
<comment type="similarity">
    <text evidence="6">Belongs to the UTP23/FCF1 family. UTP23 subfamily.</text>
</comment>
<evidence type="ECO:0000256" key="6">
    <source>
        <dbReference type="ARBA" id="ARBA00038503"/>
    </source>
</evidence>
<dbReference type="FunFam" id="3.40.50.1010:FF:000006">
    <property type="entry name" value="rRNA-processing protein UTP23 homolog"/>
    <property type="match status" value="1"/>
</dbReference>
<name>A0A2G5DBV8_AQUCA</name>
<dbReference type="CDD" id="cd08553">
    <property type="entry name" value="PIN_Fcf1-like"/>
    <property type="match status" value="1"/>
</dbReference>
<feature type="compositionally biased region" description="Basic and acidic residues" evidence="7">
    <location>
        <begin position="252"/>
        <end position="261"/>
    </location>
</feature>
<evidence type="ECO:0000313" key="9">
    <source>
        <dbReference type="EMBL" id="PIA41020.1"/>
    </source>
</evidence>
<dbReference type="EMBL" id="KZ305040">
    <property type="protein sequence ID" value="PIA41020.1"/>
    <property type="molecule type" value="Genomic_DNA"/>
</dbReference>
<feature type="domain" description="UTP23 sensor motif region" evidence="8">
    <location>
        <begin position="224"/>
        <end position="241"/>
    </location>
</feature>
<evidence type="ECO:0000313" key="10">
    <source>
        <dbReference type="Proteomes" id="UP000230069"/>
    </source>
</evidence>
<dbReference type="Pfam" id="PF04900">
    <property type="entry name" value="Fcf1"/>
    <property type="match status" value="1"/>
</dbReference>
<evidence type="ECO:0000256" key="7">
    <source>
        <dbReference type="SAM" id="MobiDB-lite"/>
    </source>
</evidence>
<dbReference type="GO" id="GO:0006364">
    <property type="term" value="P:rRNA processing"/>
    <property type="evidence" value="ECO:0007669"/>
    <property type="project" value="UniProtKB-KW"/>
</dbReference>
<evidence type="ECO:0000256" key="1">
    <source>
        <dbReference type="ARBA" id="ARBA00004604"/>
    </source>
</evidence>
<comment type="function">
    <text evidence="5">Involved in rRNA-processing and ribosome biogenesis.</text>
</comment>
<protein>
    <recommendedName>
        <fullName evidence="8">UTP23 sensor motif region domain-containing protein</fullName>
    </recommendedName>
</protein>
<dbReference type="Pfam" id="PF24779">
    <property type="entry name" value="UTP23_sensor"/>
    <property type="match status" value="1"/>
</dbReference>